<evidence type="ECO:0000313" key="1">
    <source>
        <dbReference type="EMBL" id="RAG85164.1"/>
    </source>
</evidence>
<dbReference type="AlphaFoldDB" id="A0A2X0IJ72"/>
<dbReference type="RefSeq" id="WP_111501118.1">
    <property type="nucleotide sequence ID" value="NZ_QKYN01000048.1"/>
</dbReference>
<comment type="caution">
    <text evidence="1">The sequence shown here is derived from an EMBL/GenBank/DDBJ whole genome shotgun (WGS) entry which is preliminary data.</text>
</comment>
<dbReference type="Proteomes" id="UP000248889">
    <property type="component" value="Unassembled WGS sequence"/>
</dbReference>
<organism evidence="1 2">
    <name type="scientific">Streptacidiphilus pinicola</name>
    <dbReference type="NCBI Taxonomy" id="2219663"/>
    <lineage>
        <taxon>Bacteria</taxon>
        <taxon>Bacillati</taxon>
        <taxon>Actinomycetota</taxon>
        <taxon>Actinomycetes</taxon>
        <taxon>Kitasatosporales</taxon>
        <taxon>Streptomycetaceae</taxon>
        <taxon>Streptacidiphilus</taxon>
    </lineage>
</organism>
<dbReference type="OrthoDB" id="3867913at2"/>
<sequence>MEIETLLRQLADAHIPQGDRPEEFHHAGSLTVSGSVVFSNPEPEEWSESADVPPGRHPVHIGAVRHAGSALVTMLLIPLDEPGVIAAAGFGEPVADDYLGPDLGFLWDSTTMDDADLDALVAHVEEELTESDVAWVNAVVDPETGANVLAFEVLHEVSVRRECRDGSGRLLALLYTGAR</sequence>
<name>A0A2X0IJ72_9ACTN</name>
<reference evidence="1 2" key="1">
    <citation type="submission" date="2018-06" db="EMBL/GenBank/DDBJ databases">
        <title>Streptacidiphilus pinicola sp. nov., isolated from pine grove soil.</title>
        <authorList>
            <person name="Roh S.G."/>
            <person name="Park S."/>
            <person name="Kim M.-K."/>
            <person name="Yun B.-R."/>
            <person name="Park J."/>
            <person name="Kim M.J."/>
            <person name="Kim Y.S."/>
            <person name="Kim S.B."/>
        </authorList>
    </citation>
    <scope>NUCLEOTIDE SEQUENCE [LARGE SCALE GENOMIC DNA]</scope>
    <source>
        <strain evidence="1 2">MMS16-CNU450</strain>
    </source>
</reference>
<proteinExistence type="predicted"/>
<protein>
    <submittedName>
        <fullName evidence="1">Uncharacterized protein</fullName>
    </submittedName>
</protein>
<evidence type="ECO:0000313" key="2">
    <source>
        <dbReference type="Proteomes" id="UP000248889"/>
    </source>
</evidence>
<accession>A0A2X0IJ72</accession>
<dbReference type="EMBL" id="QKYN01000048">
    <property type="protein sequence ID" value="RAG85164.1"/>
    <property type="molecule type" value="Genomic_DNA"/>
</dbReference>
<gene>
    <name evidence="1" type="ORF">DN069_13065</name>
</gene>
<keyword evidence="2" id="KW-1185">Reference proteome</keyword>